<dbReference type="InterPro" id="IPR036396">
    <property type="entry name" value="Cyt_P450_sf"/>
</dbReference>
<keyword evidence="7 12" id="KW-0560">Oxidoreductase</keyword>
<dbReference type="PANTHER" id="PTHR24282">
    <property type="entry name" value="CYTOCHROME P450 FAMILY MEMBER"/>
    <property type="match status" value="1"/>
</dbReference>
<dbReference type="PANTHER" id="PTHR24282:SF255">
    <property type="entry name" value="CYTOCHROME P450 72A11-RELATED"/>
    <property type="match status" value="1"/>
</dbReference>
<dbReference type="GO" id="GO:0016020">
    <property type="term" value="C:membrane"/>
    <property type="evidence" value="ECO:0007669"/>
    <property type="project" value="UniProtKB-SubCell"/>
</dbReference>
<reference evidence="14 15" key="1">
    <citation type="submission" date="2024-01" db="EMBL/GenBank/DDBJ databases">
        <title>The complete chloroplast genome sequence of Lithospermum erythrorhizon: insights into the phylogenetic relationship among Boraginaceae species and the maternal lineages of purple gromwells.</title>
        <authorList>
            <person name="Okada T."/>
            <person name="Watanabe K."/>
        </authorList>
    </citation>
    <scope>NUCLEOTIDE SEQUENCE [LARGE SCALE GENOMIC DNA]</scope>
</reference>
<evidence type="ECO:0000256" key="2">
    <source>
        <dbReference type="ARBA" id="ARBA00010617"/>
    </source>
</evidence>
<evidence type="ECO:0000256" key="7">
    <source>
        <dbReference type="ARBA" id="ARBA00023002"/>
    </source>
</evidence>
<evidence type="ECO:0000313" key="14">
    <source>
        <dbReference type="EMBL" id="GAA0164462.1"/>
    </source>
</evidence>
<dbReference type="Gene3D" id="1.10.630.10">
    <property type="entry name" value="Cytochrome P450"/>
    <property type="match status" value="1"/>
</dbReference>
<organism evidence="14 15">
    <name type="scientific">Lithospermum erythrorhizon</name>
    <name type="common">Purple gromwell</name>
    <name type="synonym">Lithospermum officinale var. erythrorhizon</name>
    <dbReference type="NCBI Taxonomy" id="34254"/>
    <lineage>
        <taxon>Eukaryota</taxon>
        <taxon>Viridiplantae</taxon>
        <taxon>Streptophyta</taxon>
        <taxon>Embryophyta</taxon>
        <taxon>Tracheophyta</taxon>
        <taxon>Spermatophyta</taxon>
        <taxon>Magnoliopsida</taxon>
        <taxon>eudicotyledons</taxon>
        <taxon>Gunneridae</taxon>
        <taxon>Pentapetalae</taxon>
        <taxon>asterids</taxon>
        <taxon>lamiids</taxon>
        <taxon>Boraginales</taxon>
        <taxon>Boraginaceae</taxon>
        <taxon>Boraginoideae</taxon>
        <taxon>Lithospermeae</taxon>
        <taxon>Lithospermum</taxon>
    </lineage>
</organism>
<evidence type="ECO:0000256" key="10">
    <source>
        <dbReference type="ARBA" id="ARBA00023136"/>
    </source>
</evidence>
<dbReference type="Pfam" id="PF00067">
    <property type="entry name" value="p450"/>
    <property type="match status" value="1"/>
</dbReference>
<dbReference type="SUPFAM" id="SSF48264">
    <property type="entry name" value="Cytochrome P450"/>
    <property type="match status" value="1"/>
</dbReference>
<feature type="transmembrane region" description="Helical" evidence="13">
    <location>
        <begin position="6"/>
        <end position="26"/>
    </location>
</feature>
<dbReference type="Proteomes" id="UP001454036">
    <property type="component" value="Unassembled WGS sequence"/>
</dbReference>
<dbReference type="GO" id="GO:0009753">
    <property type="term" value="P:response to jasmonic acid"/>
    <property type="evidence" value="ECO:0007669"/>
    <property type="project" value="UniProtKB-ARBA"/>
</dbReference>
<keyword evidence="8 11" id="KW-0408">Iron</keyword>
<protein>
    <submittedName>
        <fullName evidence="14">Oxygenase</fullName>
    </submittedName>
</protein>
<gene>
    <name evidence="14" type="ORF">LIER_39793</name>
</gene>
<evidence type="ECO:0000313" key="15">
    <source>
        <dbReference type="Proteomes" id="UP001454036"/>
    </source>
</evidence>
<dbReference type="InterPro" id="IPR050665">
    <property type="entry name" value="Cytochrome_P450_Monooxygen"/>
</dbReference>
<keyword evidence="3 11" id="KW-0349">Heme</keyword>
<dbReference type="InterPro" id="IPR002401">
    <property type="entry name" value="Cyt_P450_E_grp-I"/>
</dbReference>
<dbReference type="CDD" id="cd20642">
    <property type="entry name" value="CYP72"/>
    <property type="match status" value="1"/>
</dbReference>
<evidence type="ECO:0000256" key="9">
    <source>
        <dbReference type="ARBA" id="ARBA00023033"/>
    </source>
</evidence>
<accession>A0AAV3QN77</accession>
<comment type="cofactor">
    <cofactor evidence="11">
        <name>heme</name>
        <dbReference type="ChEBI" id="CHEBI:30413"/>
    </cofactor>
</comment>
<evidence type="ECO:0000256" key="11">
    <source>
        <dbReference type="PIRSR" id="PIRSR602401-1"/>
    </source>
</evidence>
<evidence type="ECO:0000256" key="6">
    <source>
        <dbReference type="ARBA" id="ARBA00022989"/>
    </source>
</evidence>
<evidence type="ECO:0000256" key="3">
    <source>
        <dbReference type="ARBA" id="ARBA00022617"/>
    </source>
</evidence>
<keyword evidence="4 13" id="KW-0812">Transmembrane</keyword>
<comment type="similarity">
    <text evidence="2 12">Belongs to the cytochrome P450 family.</text>
</comment>
<proteinExistence type="inferred from homology"/>
<feature type="binding site" description="axial binding residue" evidence="11">
    <location>
        <position position="465"/>
    </location>
    <ligand>
        <name>heme</name>
        <dbReference type="ChEBI" id="CHEBI:30413"/>
    </ligand>
    <ligandPart>
        <name>Fe</name>
        <dbReference type="ChEBI" id="CHEBI:18248"/>
    </ligandPart>
</feature>
<keyword evidence="9 12" id="KW-0503">Monooxygenase</keyword>
<dbReference type="InterPro" id="IPR001128">
    <property type="entry name" value="Cyt_P450"/>
</dbReference>
<dbReference type="PRINTS" id="PR00385">
    <property type="entry name" value="P450"/>
</dbReference>
<dbReference type="GO" id="GO:0020037">
    <property type="term" value="F:heme binding"/>
    <property type="evidence" value="ECO:0007669"/>
    <property type="project" value="InterPro"/>
</dbReference>
<comment type="subcellular location">
    <subcellularLocation>
        <location evidence="1">Membrane</location>
    </subcellularLocation>
</comment>
<evidence type="ECO:0000256" key="1">
    <source>
        <dbReference type="ARBA" id="ARBA00004370"/>
    </source>
</evidence>
<dbReference type="PROSITE" id="PS00086">
    <property type="entry name" value="CYTOCHROME_P450"/>
    <property type="match status" value="1"/>
</dbReference>
<sequence>MEISYGIIIVSLCCSVFFLIQAWKFLNFAWLKPKKLEKCLRDQGLKGNSYKVLYGDLKEMTKMIQEAKSKPMSFSNDIVPRVLPQIAETIKKYGKSSYLWFGPRPAVILLEPELIREVMSKSYIYQKVKGNPLTKMLAQGLASQETEKWAKHRRLITPAFHQEKLKGMLPAFYLSSCEMLAKWEKEVSTQESCELDVWPYLQTLTSDAISRTAFGSNYEEGRKIFELQIEQAEFIMQVVRSIYIPGWRFVPTRRNKRMNQIRIEVNELILELINKRMKSIEAGESRNDDLLGLLLESNYKDIKQQGSKKGGMSINEVIEECKLFYFAGQETTSVLLGWTMILLGKHLDWQDRAREEVLNLFGNRTPEYDELNHLKTVTMIFYEALRLYAPGIMLSRMTSTDTKLGDLSLPAGVQLILPVLLLHHDKEIWGEDALEFNPERFKDGISKAMKGQSAFFPFGGGPRICIGQSFAMLEAKMALVMILQKFSFELSPSYTHAPHTKITVQPQYGAPLFIRKL</sequence>
<dbReference type="GO" id="GO:0004497">
    <property type="term" value="F:monooxygenase activity"/>
    <property type="evidence" value="ECO:0007669"/>
    <property type="project" value="UniProtKB-KW"/>
</dbReference>
<dbReference type="InterPro" id="IPR017972">
    <property type="entry name" value="Cyt_P450_CS"/>
</dbReference>
<keyword evidence="10 13" id="KW-0472">Membrane</keyword>
<dbReference type="EMBL" id="BAABME010021880">
    <property type="protein sequence ID" value="GAA0164462.1"/>
    <property type="molecule type" value="Genomic_DNA"/>
</dbReference>
<evidence type="ECO:0000256" key="4">
    <source>
        <dbReference type="ARBA" id="ARBA00022692"/>
    </source>
</evidence>
<dbReference type="FunFam" id="1.10.630.10:FF:000029">
    <property type="entry name" value="Cytochrome P450 734A1"/>
    <property type="match status" value="1"/>
</dbReference>
<evidence type="ECO:0000256" key="8">
    <source>
        <dbReference type="ARBA" id="ARBA00023004"/>
    </source>
</evidence>
<evidence type="ECO:0000256" key="13">
    <source>
        <dbReference type="SAM" id="Phobius"/>
    </source>
</evidence>
<keyword evidence="15" id="KW-1185">Reference proteome</keyword>
<dbReference type="GO" id="GO:0016705">
    <property type="term" value="F:oxidoreductase activity, acting on paired donors, with incorporation or reduction of molecular oxygen"/>
    <property type="evidence" value="ECO:0007669"/>
    <property type="project" value="InterPro"/>
</dbReference>
<dbReference type="GO" id="GO:0005506">
    <property type="term" value="F:iron ion binding"/>
    <property type="evidence" value="ECO:0007669"/>
    <property type="project" value="InterPro"/>
</dbReference>
<keyword evidence="6 13" id="KW-1133">Transmembrane helix</keyword>
<comment type="caution">
    <text evidence="14">The sequence shown here is derived from an EMBL/GenBank/DDBJ whole genome shotgun (WGS) entry which is preliminary data.</text>
</comment>
<evidence type="ECO:0000256" key="12">
    <source>
        <dbReference type="RuleBase" id="RU000461"/>
    </source>
</evidence>
<evidence type="ECO:0000256" key="5">
    <source>
        <dbReference type="ARBA" id="ARBA00022723"/>
    </source>
</evidence>
<dbReference type="PRINTS" id="PR00463">
    <property type="entry name" value="EP450I"/>
</dbReference>
<dbReference type="AlphaFoldDB" id="A0AAV3QN77"/>
<name>A0AAV3QN77_LITER</name>
<keyword evidence="5 11" id="KW-0479">Metal-binding</keyword>
<dbReference type="GO" id="GO:0009820">
    <property type="term" value="P:alkaloid metabolic process"/>
    <property type="evidence" value="ECO:0007669"/>
    <property type="project" value="UniProtKB-ARBA"/>
</dbReference>